<comment type="function">
    <text evidence="2 10 12">Catalyzes the transfer of a dimethylallyl group onto the adenine at position 37 in tRNAs that read codons beginning with uridine, leading to the formation of N6-(dimethylallyl)adenosine (i(6)A).</text>
</comment>
<gene>
    <name evidence="10 14" type="primary">miaA</name>
    <name evidence="14" type="ORF">DYU11_08335</name>
</gene>
<protein>
    <recommendedName>
        <fullName evidence="10">tRNA dimethylallyltransferase</fullName>
        <ecNumber evidence="10">2.5.1.75</ecNumber>
    </recommendedName>
    <alternativeName>
        <fullName evidence="10">Dimethylallyl diphosphate:tRNA dimethylallyltransferase</fullName>
        <shortName evidence="10">DMAPP:tRNA dimethylallyltransferase</shortName>
        <shortName evidence="10">DMATase</shortName>
    </alternativeName>
    <alternativeName>
        <fullName evidence="10">Isopentenyl-diphosphate:tRNA isopentenyltransferase</fullName>
        <shortName evidence="10">IPP transferase</shortName>
        <shortName evidence="10">IPPT</shortName>
        <shortName evidence="10">IPTase</shortName>
    </alternativeName>
</protein>
<feature type="site" description="Interaction with substrate tRNA" evidence="10">
    <location>
        <position position="158"/>
    </location>
</feature>
<name>A0A418MEW8_9BACT</name>
<keyword evidence="7 10" id="KW-0067">ATP-binding</keyword>
<keyword evidence="15" id="KW-1185">Reference proteome</keyword>
<comment type="caution">
    <text evidence="14">The sequence shown here is derived from an EMBL/GenBank/DDBJ whole genome shotgun (WGS) entry which is preliminary data.</text>
</comment>
<comment type="cofactor">
    <cofactor evidence="1 10">
        <name>Mg(2+)</name>
        <dbReference type="ChEBI" id="CHEBI:18420"/>
    </cofactor>
</comment>
<keyword evidence="5 10" id="KW-0819">tRNA processing</keyword>
<dbReference type="InterPro" id="IPR027417">
    <property type="entry name" value="P-loop_NTPase"/>
</dbReference>
<dbReference type="Proteomes" id="UP000283523">
    <property type="component" value="Unassembled WGS sequence"/>
</dbReference>
<dbReference type="GO" id="GO:0052381">
    <property type="term" value="F:tRNA dimethylallyltransferase activity"/>
    <property type="evidence" value="ECO:0007669"/>
    <property type="project" value="UniProtKB-UniRule"/>
</dbReference>
<dbReference type="SUPFAM" id="SSF52540">
    <property type="entry name" value="P-loop containing nucleoside triphosphate hydrolases"/>
    <property type="match status" value="2"/>
</dbReference>
<evidence type="ECO:0000256" key="6">
    <source>
        <dbReference type="ARBA" id="ARBA00022741"/>
    </source>
</evidence>
<dbReference type="HAMAP" id="MF_00185">
    <property type="entry name" value="IPP_trans"/>
    <property type="match status" value="1"/>
</dbReference>
<dbReference type="Pfam" id="PF01715">
    <property type="entry name" value="IPPT"/>
    <property type="match status" value="1"/>
</dbReference>
<feature type="binding site" evidence="10">
    <location>
        <begin position="41"/>
        <end position="48"/>
    </location>
    <ligand>
        <name>ATP</name>
        <dbReference type="ChEBI" id="CHEBI:30616"/>
    </ligand>
</feature>
<feature type="region of interest" description="Interaction with substrate tRNA" evidence="10">
    <location>
        <begin position="66"/>
        <end position="69"/>
    </location>
</feature>
<dbReference type="Gene3D" id="3.40.50.300">
    <property type="entry name" value="P-loop containing nucleotide triphosphate hydrolases"/>
    <property type="match status" value="2"/>
</dbReference>
<dbReference type="PANTHER" id="PTHR11088:SF60">
    <property type="entry name" value="TRNA DIMETHYLALLYLTRANSFERASE"/>
    <property type="match status" value="1"/>
</dbReference>
<evidence type="ECO:0000313" key="14">
    <source>
        <dbReference type="EMBL" id="RIV25305.1"/>
    </source>
</evidence>
<evidence type="ECO:0000256" key="13">
    <source>
        <dbReference type="RuleBase" id="RU003785"/>
    </source>
</evidence>
<comment type="catalytic activity">
    <reaction evidence="9 10 11">
        <text>adenosine(37) in tRNA + dimethylallyl diphosphate = N(6)-dimethylallyladenosine(37) in tRNA + diphosphate</text>
        <dbReference type="Rhea" id="RHEA:26482"/>
        <dbReference type="Rhea" id="RHEA-COMP:10162"/>
        <dbReference type="Rhea" id="RHEA-COMP:10375"/>
        <dbReference type="ChEBI" id="CHEBI:33019"/>
        <dbReference type="ChEBI" id="CHEBI:57623"/>
        <dbReference type="ChEBI" id="CHEBI:74411"/>
        <dbReference type="ChEBI" id="CHEBI:74415"/>
        <dbReference type="EC" id="2.5.1.75"/>
    </reaction>
</comment>
<dbReference type="GO" id="GO:0005524">
    <property type="term" value="F:ATP binding"/>
    <property type="evidence" value="ECO:0007669"/>
    <property type="project" value="UniProtKB-UniRule"/>
</dbReference>
<dbReference type="PANTHER" id="PTHR11088">
    <property type="entry name" value="TRNA DIMETHYLALLYLTRANSFERASE"/>
    <property type="match status" value="1"/>
</dbReference>
<evidence type="ECO:0000256" key="8">
    <source>
        <dbReference type="ARBA" id="ARBA00022842"/>
    </source>
</evidence>
<comment type="subunit">
    <text evidence="10">Monomer.</text>
</comment>
<comment type="similarity">
    <text evidence="3 10 13">Belongs to the IPP transferase family.</text>
</comment>
<comment type="caution">
    <text evidence="10">Lacks conserved residue(s) required for the propagation of feature annotation.</text>
</comment>
<evidence type="ECO:0000256" key="10">
    <source>
        <dbReference type="HAMAP-Rule" id="MF_00185"/>
    </source>
</evidence>
<evidence type="ECO:0000256" key="5">
    <source>
        <dbReference type="ARBA" id="ARBA00022694"/>
    </source>
</evidence>
<evidence type="ECO:0000256" key="3">
    <source>
        <dbReference type="ARBA" id="ARBA00005842"/>
    </source>
</evidence>
<sequence length="342" mass="38914">MRAVLNLSNFPNHRDVQHDAGALRVSLCFYVSTTKLLVILGPTASGKTRLAVHVAHRLNGEIISADSRQVYRSMDIGTGKDLADYVVDEQTVPYHLIDIIDAGQSYNVYQFQQDFTRATTDIQQRNRLPVVCGGTGLYLDAVLSSHAFTAIPRDDAFRAELETRSDDELQQLFRQNPSTYSSLADTSTRKRLIRAIEIGRYLSRHPDTPLTQAVAPPPAVVFGINIPVELRRQRITERLQARLQSGMVDEVERLLQQGIPAEKLIFYGLEYKFITQYLQGELVYTTMVARLETAIHQFARRQMTFFRKMERDGLTIHWLDGQKPTAELVEDVVTRFNQEKDS</sequence>
<reference evidence="14 15" key="1">
    <citation type="submission" date="2018-08" db="EMBL/GenBank/DDBJ databases">
        <title>Fibrisoma montanum sp. nov., isolated from Danxia mountain soil.</title>
        <authorList>
            <person name="Huang Y."/>
        </authorList>
    </citation>
    <scope>NUCLEOTIDE SEQUENCE [LARGE SCALE GENOMIC DNA]</scope>
    <source>
        <strain evidence="14 15">HYT19</strain>
    </source>
</reference>
<evidence type="ECO:0000256" key="11">
    <source>
        <dbReference type="RuleBase" id="RU003783"/>
    </source>
</evidence>
<evidence type="ECO:0000256" key="7">
    <source>
        <dbReference type="ARBA" id="ARBA00022840"/>
    </source>
</evidence>
<dbReference type="NCBIfam" id="TIGR00174">
    <property type="entry name" value="miaA"/>
    <property type="match status" value="1"/>
</dbReference>
<proteinExistence type="inferred from homology"/>
<dbReference type="OrthoDB" id="9776390at2"/>
<evidence type="ECO:0000256" key="12">
    <source>
        <dbReference type="RuleBase" id="RU003784"/>
    </source>
</evidence>
<dbReference type="InterPro" id="IPR039657">
    <property type="entry name" value="Dimethylallyltransferase"/>
</dbReference>
<evidence type="ECO:0000256" key="9">
    <source>
        <dbReference type="ARBA" id="ARBA00049563"/>
    </source>
</evidence>
<dbReference type="GO" id="GO:0006400">
    <property type="term" value="P:tRNA modification"/>
    <property type="evidence" value="ECO:0007669"/>
    <property type="project" value="TreeGrafter"/>
</dbReference>
<dbReference type="AlphaFoldDB" id="A0A418MEW8"/>
<evidence type="ECO:0000313" key="15">
    <source>
        <dbReference type="Proteomes" id="UP000283523"/>
    </source>
</evidence>
<keyword evidence="6 10" id="KW-0547">Nucleotide-binding</keyword>
<feature type="site" description="Interaction with substrate tRNA" evidence="10">
    <location>
        <position position="135"/>
    </location>
</feature>
<dbReference type="InterPro" id="IPR018022">
    <property type="entry name" value="IPT"/>
</dbReference>
<accession>A0A418MEW8</accession>
<keyword evidence="8 10" id="KW-0460">Magnesium</keyword>
<evidence type="ECO:0000256" key="4">
    <source>
        <dbReference type="ARBA" id="ARBA00022679"/>
    </source>
</evidence>
<dbReference type="EC" id="2.5.1.75" evidence="10"/>
<evidence type="ECO:0000256" key="1">
    <source>
        <dbReference type="ARBA" id="ARBA00001946"/>
    </source>
</evidence>
<evidence type="ECO:0000256" key="2">
    <source>
        <dbReference type="ARBA" id="ARBA00003213"/>
    </source>
</evidence>
<feature type="binding site" evidence="10">
    <location>
        <begin position="43"/>
        <end position="48"/>
    </location>
    <ligand>
        <name>substrate</name>
    </ligand>
</feature>
<keyword evidence="4 10" id="KW-0808">Transferase</keyword>
<organism evidence="14 15">
    <name type="scientific">Fibrisoma montanum</name>
    <dbReference type="NCBI Taxonomy" id="2305895"/>
    <lineage>
        <taxon>Bacteria</taxon>
        <taxon>Pseudomonadati</taxon>
        <taxon>Bacteroidota</taxon>
        <taxon>Cytophagia</taxon>
        <taxon>Cytophagales</taxon>
        <taxon>Spirosomataceae</taxon>
        <taxon>Fibrisoma</taxon>
    </lineage>
</organism>
<dbReference type="EMBL" id="QXED01000002">
    <property type="protein sequence ID" value="RIV25305.1"/>
    <property type="molecule type" value="Genomic_DNA"/>
</dbReference>